<dbReference type="OrthoDB" id="2155538at2759"/>
<evidence type="ECO:0000313" key="2">
    <source>
        <dbReference type="Proteomes" id="UP000192257"/>
    </source>
</evidence>
<accession>A0A1X0NU93</accession>
<keyword evidence="2" id="KW-1185">Reference proteome</keyword>
<dbReference type="AlphaFoldDB" id="A0A1X0NU93"/>
<protein>
    <submittedName>
        <fullName evidence="1">Uncharacterized protein</fullName>
    </submittedName>
</protein>
<dbReference type="CDD" id="cd22968">
    <property type="entry name" value="DD_EFCAB5"/>
    <property type="match status" value="1"/>
</dbReference>
<proteinExistence type="predicted"/>
<comment type="caution">
    <text evidence="1">The sequence shown here is derived from an EMBL/GenBank/DDBJ whole genome shotgun (WGS) entry which is preliminary data.</text>
</comment>
<reference evidence="1 2" key="1">
    <citation type="submission" date="2017-03" db="EMBL/GenBank/DDBJ databases">
        <title>An alternative strategy for trypanosome survival in the mammalian bloodstream revealed through genome and transcriptome analysis of the ubiquitous bovine parasite Trypanosoma (Megatrypanum) theileri.</title>
        <authorList>
            <person name="Kelly S."/>
            <person name="Ivens A."/>
            <person name="Mott A."/>
            <person name="O'Neill E."/>
            <person name="Emms D."/>
            <person name="Macleod O."/>
            <person name="Voorheis P."/>
            <person name="Matthews J."/>
            <person name="Matthews K."/>
            <person name="Carrington M."/>
        </authorList>
    </citation>
    <scope>NUCLEOTIDE SEQUENCE [LARGE SCALE GENOMIC DNA]</scope>
    <source>
        <strain evidence="1">Edinburgh</strain>
    </source>
</reference>
<name>A0A1X0NU93_9TRYP</name>
<dbReference type="VEuPathDB" id="TriTrypDB:TM35_000171240"/>
<dbReference type="RefSeq" id="XP_028882318.1">
    <property type="nucleotide sequence ID" value="XM_029026203.1"/>
</dbReference>
<evidence type="ECO:0000313" key="1">
    <source>
        <dbReference type="EMBL" id="ORC88252.1"/>
    </source>
</evidence>
<dbReference type="Proteomes" id="UP000192257">
    <property type="component" value="Unassembled WGS sequence"/>
</dbReference>
<dbReference type="GeneID" id="39985983"/>
<dbReference type="EMBL" id="NBCO01000017">
    <property type="protein sequence ID" value="ORC88252.1"/>
    <property type="molecule type" value="Genomic_DNA"/>
</dbReference>
<sequence length="132" mass="15377">MEEYENISFPSEEMMVRLIEEQLWCGYEGIDASVELPLEDENATYLRETVFPTLVPALYELVRREQQRRLNPESFPGSYGATGNINSISWLSQYLLRNNTQHSKNLLQHPYVLVNNQVLKREKEAKEGTVLQ</sequence>
<gene>
    <name evidence="1" type="ORF">TM35_000171240</name>
</gene>
<organism evidence="1 2">
    <name type="scientific">Trypanosoma theileri</name>
    <dbReference type="NCBI Taxonomy" id="67003"/>
    <lineage>
        <taxon>Eukaryota</taxon>
        <taxon>Discoba</taxon>
        <taxon>Euglenozoa</taxon>
        <taxon>Kinetoplastea</taxon>
        <taxon>Metakinetoplastina</taxon>
        <taxon>Trypanosomatida</taxon>
        <taxon>Trypanosomatidae</taxon>
        <taxon>Trypanosoma</taxon>
    </lineage>
</organism>
<dbReference type="Gene3D" id="1.20.890.10">
    <property type="entry name" value="cAMP-dependent protein kinase regulatory subunit, dimerization-anchoring domain"/>
    <property type="match status" value="1"/>
</dbReference>